<reference evidence="2 3" key="1">
    <citation type="journal article" date="2010" name="J. Bacteriol.">
        <title>The Citrobacter rodentium genome sequence reveals convergent evolution with human pathogenic Escherichia coli.</title>
        <authorList>
            <person name="Petty N.K."/>
            <person name="Bulgin R."/>
            <person name="Crepin V.F."/>
            <person name="Cerdeno-Tarraga A.M."/>
            <person name="Schroeder G.N."/>
            <person name="Quail M.A."/>
            <person name="Lennard N."/>
            <person name="Corton C."/>
            <person name="Barron A."/>
            <person name="Clark L."/>
            <person name="Toribio A.L."/>
            <person name="Parkhill J."/>
            <person name="Dougan G."/>
            <person name="Frankel G."/>
            <person name="Thomson N.R."/>
        </authorList>
    </citation>
    <scope>NUCLEOTIDE SEQUENCE [LARGE SCALE GENOMIC DNA]</scope>
    <source>
        <strain evidence="2 3">ICC168</strain>
    </source>
</reference>
<keyword evidence="3" id="KW-1185">Reference proteome</keyword>
<dbReference type="Gene3D" id="3.40.50.1820">
    <property type="entry name" value="alpha/beta hydrolase"/>
    <property type="match status" value="1"/>
</dbReference>
<organism evidence="2 3">
    <name type="scientific">Citrobacter rodentium (strain ICC168)</name>
    <name type="common">Citrobacter freundii biotype 4280</name>
    <dbReference type="NCBI Taxonomy" id="637910"/>
    <lineage>
        <taxon>Bacteria</taxon>
        <taxon>Pseudomonadati</taxon>
        <taxon>Pseudomonadota</taxon>
        <taxon>Gammaproteobacteria</taxon>
        <taxon>Enterobacterales</taxon>
        <taxon>Enterobacteriaceae</taxon>
        <taxon>Citrobacter</taxon>
    </lineage>
</organism>
<dbReference type="Pfam" id="PF12146">
    <property type="entry name" value="Hydrolase_4"/>
    <property type="match status" value="1"/>
</dbReference>
<evidence type="ECO:0000313" key="3">
    <source>
        <dbReference type="Proteomes" id="UP000001889"/>
    </source>
</evidence>
<dbReference type="PANTHER" id="PTHR11614">
    <property type="entry name" value="PHOSPHOLIPASE-RELATED"/>
    <property type="match status" value="1"/>
</dbReference>
<name>D2TM59_CITRI</name>
<dbReference type="SUPFAM" id="SSF53474">
    <property type="entry name" value="alpha/beta-Hydrolases"/>
    <property type="match status" value="1"/>
</dbReference>
<dbReference type="Proteomes" id="UP000001889">
    <property type="component" value="Chromosome"/>
</dbReference>
<feature type="domain" description="Serine aminopeptidase S33" evidence="1">
    <location>
        <begin position="128"/>
        <end position="250"/>
    </location>
</feature>
<dbReference type="eggNOG" id="COG2267">
    <property type="taxonomic scope" value="Bacteria"/>
</dbReference>
<proteinExistence type="predicted"/>
<gene>
    <name evidence="2" type="ordered locus">ROD_31441</name>
</gene>
<sequence>MMKTLFRRVKWMSAGLMVLLKHVSLTLLAVLIIFIGVRVYQSERGPDLQLWHTWRGDEMSVKALNKATFAQYQAREERLFSALKTQIGDKLAEEEQTPINRYWPGSRVYPPQFTPNWNRSFVLMPQGAPRGAVVMLHGLTDSPYSLKYVAQRYQQWGFIVVAPRLPGHGTAPGALTKVTWQEWLAVTRLAVREATRLGGDKLPLHLVGYSNGGALALKYTLDSLDDATLRRPRQLVLLSPMIGVTAFARFAGLAGLPALFPAFAKAAWLNVSPEYNPFKYNSFPVNAARQSYLLTRALQKQVADDAQRNRLNALPPVLSFQSVMDSTVSTRAVVTSLYRYLPANGSELVLFDINQAASLRPLLRSSSYTAAATLQPPAPRAYRATVITNAAADTLAVVARDTPAGKQEERAQPLREAWPQEMYSLSHVAVPFPVNDALYGLQPDEPERYGLSIGTIALRGETSTLLVGLDSLMRVTSNPFFGYLEERIEAVAVSGRD</sequence>
<dbReference type="STRING" id="637910.ROD_31441"/>
<evidence type="ECO:0000313" key="2">
    <source>
        <dbReference type="EMBL" id="CBG89871.1"/>
    </source>
</evidence>
<evidence type="ECO:0000259" key="1">
    <source>
        <dbReference type="Pfam" id="PF12146"/>
    </source>
</evidence>
<dbReference type="InterPro" id="IPR051044">
    <property type="entry name" value="MAG_DAG_Lipase"/>
</dbReference>
<protein>
    <submittedName>
        <fullName evidence="2">Exported protein</fullName>
    </submittedName>
</protein>
<dbReference type="InterPro" id="IPR029058">
    <property type="entry name" value="AB_hydrolase_fold"/>
</dbReference>
<dbReference type="HOGENOM" id="CLU_043381_0_0_6"/>
<dbReference type="AlphaFoldDB" id="D2TM59"/>
<dbReference type="KEGG" id="cro:ROD_31441"/>
<dbReference type="InterPro" id="IPR022742">
    <property type="entry name" value="Hydrolase_4"/>
</dbReference>
<dbReference type="EMBL" id="FN543502">
    <property type="protein sequence ID" value="CBG89871.1"/>
    <property type="molecule type" value="Genomic_DNA"/>
</dbReference>
<accession>D2TM59</accession>